<evidence type="ECO:0000313" key="3">
    <source>
        <dbReference type="EMBL" id="KAK6956213.1"/>
    </source>
</evidence>
<keyword evidence="4" id="KW-1185">Reference proteome</keyword>
<dbReference type="SUPFAM" id="SSF49344">
    <property type="entry name" value="CBD9-like"/>
    <property type="match status" value="1"/>
</dbReference>
<protein>
    <submittedName>
        <fullName evidence="3">Uncharacterized protein</fullName>
    </submittedName>
</protein>
<keyword evidence="2" id="KW-0812">Transmembrane</keyword>
<dbReference type="PANTHER" id="PTHR47797">
    <property type="entry name" value="DEHYDROGENASE, PUTATIVE (AFU_ORTHOLOGUE AFUA_8G05805)-RELATED"/>
    <property type="match status" value="1"/>
</dbReference>
<evidence type="ECO:0000256" key="1">
    <source>
        <dbReference type="SAM" id="MobiDB-lite"/>
    </source>
</evidence>
<dbReference type="Gene3D" id="1.20.120.1770">
    <property type="match status" value="1"/>
</dbReference>
<accession>A0AAX6MUW3</accession>
<dbReference type="EMBL" id="JBANMG010000002">
    <property type="protein sequence ID" value="KAK6956213.1"/>
    <property type="molecule type" value="Genomic_DNA"/>
</dbReference>
<name>A0AAX6MUW3_9PEZI</name>
<dbReference type="AlphaFoldDB" id="A0AAX6MUW3"/>
<feature type="transmembrane region" description="Helical" evidence="2">
    <location>
        <begin position="128"/>
        <end position="152"/>
    </location>
</feature>
<evidence type="ECO:0000313" key="4">
    <source>
        <dbReference type="Proteomes" id="UP001369815"/>
    </source>
</evidence>
<organism evidence="3 4">
    <name type="scientific">Daldinia eschscholtzii</name>
    <dbReference type="NCBI Taxonomy" id="292717"/>
    <lineage>
        <taxon>Eukaryota</taxon>
        <taxon>Fungi</taxon>
        <taxon>Dikarya</taxon>
        <taxon>Ascomycota</taxon>
        <taxon>Pezizomycotina</taxon>
        <taxon>Sordariomycetes</taxon>
        <taxon>Xylariomycetidae</taxon>
        <taxon>Xylariales</taxon>
        <taxon>Hypoxylaceae</taxon>
        <taxon>Daldinia</taxon>
    </lineage>
</organism>
<sequence length="236" mass="25721">MTPSTYTGLTVSVRSTTGHYPPALSDFHSRLSLLQTSLTSDGYYVAEVICHACRLDDEQSANESWIWSANTNQKMQTSDVHAKLQLHTAYVQSDDVLNGAPLNVTSDRSSSVKQTTGKNENPAPSAWIISHAVLMMGSFLVLYPIGILAVAMGKRYSFLVHVSVQPFATGCVLLGVILGLTQSGFLRHVKGLRESAGPWNYRVGNIRSIATPDSPWSQTPSNFREDSRPDGIPTLP</sequence>
<proteinExistence type="predicted"/>
<dbReference type="Proteomes" id="UP001369815">
    <property type="component" value="Unassembled WGS sequence"/>
</dbReference>
<comment type="caution">
    <text evidence="3">The sequence shown here is derived from an EMBL/GenBank/DDBJ whole genome shotgun (WGS) entry which is preliminary data.</text>
</comment>
<feature type="transmembrane region" description="Helical" evidence="2">
    <location>
        <begin position="158"/>
        <end position="180"/>
    </location>
</feature>
<feature type="region of interest" description="Disordered" evidence="1">
    <location>
        <begin position="212"/>
        <end position="236"/>
    </location>
</feature>
<keyword evidence="2" id="KW-0472">Membrane</keyword>
<gene>
    <name evidence="3" type="ORF">Daesc_001486</name>
</gene>
<reference evidence="3 4" key="1">
    <citation type="journal article" date="2024" name="Front Chem Biol">
        <title>Unveiling the potential of Daldinia eschscholtzii MFLUCC 19-0629 through bioactivity and bioinformatics studies for enhanced sustainable agriculture production.</title>
        <authorList>
            <person name="Brooks S."/>
            <person name="Weaver J.A."/>
            <person name="Klomchit A."/>
            <person name="Alharthi S.A."/>
            <person name="Onlamun T."/>
            <person name="Nurani R."/>
            <person name="Vong T.K."/>
            <person name="Alberti F."/>
            <person name="Greco C."/>
        </authorList>
    </citation>
    <scope>NUCLEOTIDE SEQUENCE [LARGE SCALE GENOMIC DNA]</scope>
    <source>
        <strain evidence="3">MFLUCC 19-0629</strain>
    </source>
</reference>
<evidence type="ECO:0000256" key="2">
    <source>
        <dbReference type="SAM" id="Phobius"/>
    </source>
</evidence>
<dbReference type="PANTHER" id="PTHR47797:SF3">
    <property type="entry name" value="CYTOCHROME B561 DOMAIN-CONTAINING PROTEIN"/>
    <property type="match status" value="1"/>
</dbReference>
<dbReference type="Gene3D" id="2.60.40.1210">
    <property type="entry name" value="Cellobiose dehydrogenase, cytochrome domain"/>
    <property type="match status" value="1"/>
</dbReference>
<keyword evidence="2" id="KW-1133">Transmembrane helix</keyword>